<organism evidence="1 2">
    <name type="scientific">Sphingomonas ginkgonis</name>
    <dbReference type="NCBI Taxonomy" id="2315330"/>
    <lineage>
        <taxon>Bacteria</taxon>
        <taxon>Pseudomonadati</taxon>
        <taxon>Pseudomonadota</taxon>
        <taxon>Alphaproteobacteria</taxon>
        <taxon>Sphingomonadales</taxon>
        <taxon>Sphingomonadaceae</taxon>
        <taxon>Sphingomonas</taxon>
    </lineage>
</organism>
<gene>
    <name evidence="1" type="ORF">HMF7854_07065</name>
</gene>
<proteinExistence type="predicted"/>
<evidence type="ECO:0000313" key="1">
    <source>
        <dbReference type="EMBL" id="RST30622.1"/>
    </source>
</evidence>
<evidence type="ECO:0008006" key="3">
    <source>
        <dbReference type="Google" id="ProtNLM"/>
    </source>
</evidence>
<dbReference type="AlphaFoldDB" id="A0A429V9S9"/>
<dbReference type="OrthoDB" id="7198805at2"/>
<dbReference type="Proteomes" id="UP000274661">
    <property type="component" value="Unassembled WGS sequence"/>
</dbReference>
<dbReference type="RefSeq" id="WP_126718456.1">
    <property type="nucleotide sequence ID" value="NZ_RWJF01000001.1"/>
</dbReference>
<evidence type="ECO:0000313" key="2">
    <source>
        <dbReference type="Proteomes" id="UP000274661"/>
    </source>
</evidence>
<dbReference type="PROSITE" id="PS51318">
    <property type="entry name" value="TAT"/>
    <property type="match status" value="1"/>
</dbReference>
<dbReference type="InterPro" id="IPR006311">
    <property type="entry name" value="TAT_signal"/>
</dbReference>
<name>A0A429V9S9_9SPHN</name>
<keyword evidence="2" id="KW-1185">Reference proteome</keyword>
<dbReference type="EMBL" id="RWJF01000001">
    <property type="protein sequence ID" value="RST30622.1"/>
    <property type="molecule type" value="Genomic_DNA"/>
</dbReference>
<reference evidence="1 2" key="1">
    <citation type="submission" date="2018-12" db="EMBL/GenBank/DDBJ databases">
        <title>Sphingomonas sp. HMF7854 Genome sequencing and assembly.</title>
        <authorList>
            <person name="Cha I."/>
            <person name="Kang H."/>
            <person name="Kim H."/>
            <person name="Kang J."/>
            <person name="Joh K."/>
        </authorList>
    </citation>
    <scope>NUCLEOTIDE SEQUENCE [LARGE SCALE GENOMIC DNA]</scope>
    <source>
        <strain evidence="1 2">HMF7854</strain>
    </source>
</reference>
<comment type="caution">
    <text evidence="1">The sequence shown here is derived from an EMBL/GenBank/DDBJ whole genome shotgun (WGS) entry which is preliminary data.</text>
</comment>
<sequence length="400" mass="42562">MSASSAPDPFRRSLLLLLTGVGVLAFVATLLLGAYAPDLRSGRNGGGHALSNAAIGFSGLVRLAELTGRNPRIYRSEEELGTSDDLAVITPPSGSTDLGKVLAARGARATLIVLPKWQTEKRERPAGWVSASGLMPPMLLENVLEPAIRIRVSRRKTAHAPLQNRSPLVPSAALLREPPIMQSIAGAHVTPVIVDSRGATVLGQIGTRNLFLLSDPDLLDNVAMADRQQALGALTMLDDLNSSGARSILFDVTTNGLGHSRSPLRLAFDPPFLAVTLCLAAALLLAGWQALTRFGAPLVPRRAIAFGKAALVENSAALVRKARRETRLGGRYAEVARNRAAALYRLPPSTSAAETDAALDRLRPERPFSALAANVAGARTRGELVAAAQQMTRWIEETRE</sequence>
<protein>
    <recommendedName>
        <fullName evidence="3">DUF4350 domain-containing protein</fullName>
    </recommendedName>
</protein>
<accession>A0A429V9S9</accession>